<evidence type="ECO:0000259" key="5">
    <source>
        <dbReference type="PROSITE" id="PS51006"/>
    </source>
</evidence>
<sequence>MDAMKRGWFSEINNFWPGVALSLKVNEILYIGRSNFQDILLVQTQSHGRALMLDGIIQCTQRDEFSYHEMISYLPLCCHPNPANVLIIGGGDGGTAREVAKHPDVQQITLVEIDEMVINVSKEYMPFLGSGLNNPKVKISIGDGFKFLKSHPGEYDVIITDSSDPIGPAEHLFEQSYYQLLKTALKPGGIICSQAGTAWQNVHQVHNTFLHCKSVFPVAAYAVTTVPTYPTGQIGFVLGSSDSQTDLTTPLKIFSEEELNRMEMKYYDDKIHRAAFVLPRFVKKELNDDLI</sequence>
<evidence type="ECO:0000256" key="2">
    <source>
        <dbReference type="ARBA" id="ARBA00022679"/>
    </source>
</evidence>
<name>A0A026WMI5_OOCBI</name>
<evidence type="ECO:0000256" key="3">
    <source>
        <dbReference type="PROSITE-ProRule" id="PRU00354"/>
    </source>
</evidence>
<dbReference type="InterPro" id="IPR030374">
    <property type="entry name" value="PABS"/>
</dbReference>
<dbReference type="EMBL" id="KK107152">
    <property type="protein sequence ID" value="EZA57118.1"/>
    <property type="molecule type" value="Genomic_DNA"/>
</dbReference>
<dbReference type="Gene3D" id="3.40.50.150">
    <property type="entry name" value="Vaccinia Virus protein VP39"/>
    <property type="match status" value="1"/>
</dbReference>
<dbReference type="Pfam" id="PF01564">
    <property type="entry name" value="Spermine_synth"/>
    <property type="match status" value="1"/>
</dbReference>
<dbReference type="SUPFAM" id="SSF53335">
    <property type="entry name" value="S-adenosyl-L-methionine-dependent methyltransferases"/>
    <property type="match status" value="1"/>
</dbReference>
<dbReference type="Gene3D" id="2.30.140.10">
    <property type="entry name" value="Spermidine synthase, tetramerisation domain"/>
    <property type="match status" value="1"/>
</dbReference>
<dbReference type="FunFam" id="3.40.50.150:FF:000013">
    <property type="entry name" value="Spermidine synthase"/>
    <property type="match status" value="1"/>
</dbReference>
<evidence type="ECO:0000313" key="6">
    <source>
        <dbReference type="EMBL" id="EZA57118.1"/>
    </source>
</evidence>
<gene>
    <name evidence="6" type="ORF">X777_01724</name>
</gene>
<proteinExistence type="inferred from homology"/>
<feature type="domain" description="PABS" evidence="5">
    <location>
        <begin position="6"/>
        <end position="241"/>
    </location>
</feature>
<dbReference type="NCBIfam" id="NF002010">
    <property type="entry name" value="PRK00811.1"/>
    <property type="match status" value="1"/>
</dbReference>
<dbReference type="AlphaFoldDB" id="A0A026WMI5"/>
<organism evidence="6 7">
    <name type="scientific">Ooceraea biroi</name>
    <name type="common">Clonal raider ant</name>
    <name type="synonym">Cerapachys biroi</name>
    <dbReference type="NCBI Taxonomy" id="2015173"/>
    <lineage>
        <taxon>Eukaryota</taxon>
        <taxon>Metazoa</taxon>
        <taxon>Ecdysozoa</taxon>
        <taxon>Arthropoda</taxon>
        <taxon>Hexapoda</taxon>
        <taxon>Insecta</taxon>
        <taxon>Pterygota</taxon>
        <taxon>Neoptera</taxon>
        <taxon>Endopterygota</taxon>
        <taxon>Hymenoptera</taxon>
        <taxon>Apocrita</taxon>
        <taxon>Aculeata</taxon>
        <taxon>Formicoidea</taxon>
        <taxon>Formicidae</taxon>
        <taxon>Dorylinae</taxon>
        <taxon>Ooceraea</taxon>
    </lineage>
</organism>
<dbReference type="PROSITE" id="PS51006">
    <property type="entry name" value="PABS_2"/>
    <property type="match status" value="1"/>
</dbReference>
<keyword evidence="2 3" id="KW-0808">Transferase</keyword>
<dbReference type="Pfam" id="PF17284">
    <property type="entry name" value="Spermine_synt_N"/>
    <property type="match status" value="1"/>
</dbReference>
<comment type="similarity">
    <text evidence="1 4">Belongs to the spermidine/spermine synthase family.</text>
</comment>
<accession>A0A026WMI5</accession>
<dbReference type="InterPro" id="IPR037163">
    <property type="entry name" value="Spermidine_synt_N_sf"/>
</dbReference>
<evidence type="ECO:0000256" key="4">
    <source>
        <dbReference type="RuleBase" id="RU003836"/>
    </source>
</evidence>
<keyword evidence="3" id="KW-0620">Polyamine biosynthesis</keyword>
<protein>
    <submittedName>
        <fullName evidence="6">Spermidine synthase</fullName>
    </submittedName>
</protein>
<dbReference type="GO" id="GO:0005829">
    <property type="term" value="C:cytosol"/>
    <property type="evidence" value="ECO:0007669"/>
    <property type="project" value="TreeGrafter"/>
</dbReference>
<feature type="active site" description="Proton acceptor" evidence="3">
    <location>
        <position position="161"/>
    </location>
</feature>
<dbReference type="STRING" id="2015173.A0A026WMI5"/>
<dbReference type="CDD" id="cd02440">
    <property type="entry name" value="AdoMet_MTases"/>
    <property type="match status" value="1"/>
</dbReference>
<dbReference type="InterPro" id="IPR029063">
    <property type="entry name" value="SAM-dependent_MTases_sf"/>
</dbReference>
<dbReference type="PANTHER" id="PTHR11558:SF11">
    <property type="entry name" value="SPERMIDINE SYNTHASE"/>
    <property type="match status" value="1"/>
</dbReference>
<dbReference type="Proteomes" id="UP000053097">
    <property type="component" value="Unassembled WGS sequence"/>
</dbReference>
<reference evidence="6 7" key="1">
    <citation type="journal article" date="2014" name="Curr. Biol.">
        <title>The genome of the clonal raider ant Cerapachys biroi.</title>
        <authorList>
            <person name="Oxley P.R."/>
            <person name="Ji L."/>
            <person name="Fetter-Pruneda I."/>
            <person name="McKenzie S.K."/>
            <person name="Li C."/>
            <person name="Hu H."/>
            <person name="Zhang G."/>
            <person name="Kronauer D.J."/>
        </authorList>
    </citation>
    <scope>NUCLEOTIDE SEQUENCE [LARGE SCALE GENOMIC DNA]</scope>
</reference>
<dbReference type="GO" id="GO:0008295">
    <property type="term" value="P:spermidine biosynthetic process"/>
    <property type="evidence" value="ECO:0007669"/>
    <property type="project" value="TreeGrafter"/>
</dbReference>
<dbReference type="InterPro" id="IPR035246">
    <property type="entry name" value="Spermidine_synt_N"/>
</dbReference>
<dbReference type="HAMAP" id="MF_00198">
    <property type="entry name" value="Spermidine_synth"/>
    <property type="match status" value="1"/>
</dbReference>
<evidence type="ECO:0000313" key="7">
    <source>
        <dbReference type="Proteomes" id="UP000053097"/>
    </source>
</evidence>
<dbReference type="OrthoDB" id="38125at2759"/>
<dbReference type="NCBIfam" id="TIGR00417">
    <property type="entry name" value="speE"/>
    <property type="match status" value="1"/>
</dbReference>
<dbReference type="GO" id="GO:0004766">
    <property type="term" value="F:spermidine synthase activity"/>
    <property type="evidence" value="ECO:0007669"/>
    <property type="project" value="TreeGrafter"/>
</dbReference>
<dbReference type="OMA" id="FLYHEMM"/>
<keyword evidence="7" id="KW-1185">Reference proteome</keyword>
<dbReference type="InterPro" id="IPR001045">
    <property type="entry name" value="Spermi_synthase"/>
</dbReference>
<dbReference type="NCBIfam" id="NF037959">
    <property type="entry name" value="MFS_SpdSyn"/>
    <property type="match status" value="1"/>
</dbReference>
<evidence type="ECO:0000256" key="1">
    <source>
        <dbReference type="ARBA" id="ARBA00007867"/>
    </source>
</evidence>
<dbReference type="PANTHER" id="PTHR11558">
    <property type="entry name" value="SPERMIDINE/SPERMINE SYNTHASE"/>
    <property type="match status" value="1"/>
</dbReference>
<dbReference type="InterPro" id="IPR030373">
    <property type="entry name" value="PABS_CS"/>
</dbReference>
<dbReference type="PROSITE" id="PS01330">
    <property type="entry name" value="PABS_1"/>
    <property type="match status" value="1"/>
</dbReference>